<protein>
    <recommendedName>
        <fullName evidence="1">F-box/LRR-repeat protein 15/At3g58940/PEG3-like LRR domain-containing protein</fullName>
    </recommendedName>
</protein>
<organism evidence="2 3">
    <name type="scientific">Striga hermonthica</name>
    <name type="common">Purple witchweed</name>
    <name type="synonym">Buchnera hermonthica</name>
    <dbReference type="NCBI Taxonomy" id="68872"/>
    <lineage>
        <taxon>Eukaryota</taxon>
        <taxon>Viridiplantae</taxon>
        <taxon>Streptophyta</taxon>
        <taxon>Embryophyta</taxon>
        <taxon>Tracheophyta</taxon>
        <taxon>Spermatophyta</taxon>
        <taxon>Magnoliopsida</taxon>
        <taxon>eudicotyledons</taxon>
        <taxon>Gunneridae</taxon>
        <taxon>Pentapetalae</taxon>
        <taxon>asterids</taxon>
        <taxon>lamiids</taxon>
        <taxon>Lamiales</taxon>
        <taxon>Orobanchaceae</taxon>
        <taxon>Buchnereae</taxon>
        <taxon>Striga</taxon>
    </lineage>
</organism>
<dbReference type="AlphaFoldDB" id="A0A9N7RAZ5"/>
<dbReference type="InterPro" id="IPR032675">
    <property type="entry name" value="LRR_dom_sf"/>
</dbReference>
<dbReference type="Gene3D" id="3.80.10.10">
    <property type="entry name" value="Ribonuclease Inhibitor"/>
    <property type="match status" value="1"/>
</dbReference>
<comment type="caution">
    <text evidence="2">The sequence shown here is derived from an EMBL/GenBank/DDBJ whole genome shotgun (WGS) entry which is preliminary data.</text>
</comment>
<proteinExistence type="predicted"/>
<dbReference type="Proteomes" id="UP001153555">
    <property type="component" value="Unassembled WGS sequence"/>
</dbReference>
<evidence type="ECO:0000313" key="2">
    <source>
        <dbReference type="EMBL" id="CAA0822001.1"/>
    </source>
</evidence>
<sequence length="419" mass="48559">MGVTRLSLKLHESSAYYCSVVPTKVYRSKNLVELYLRGGKITLAPKHKVQFPRLKSLSLTYVKLQSDEVISRLLSGCPLLEKLSVAVYVTISLPNLPKLRHLELRHLTINTSFLGDVSCKFPLLRDLSMLHCSFQGDLLICSPTIEYLNIKTDRIAKTTSVEFDVPSIRKFKFNISKNLPSSLSFKSTSLKEWESHLSMSSDCCLGTLGVIGLNKLLTGLRHSKIHLLIQVESIDSFNYDVWEFNSLTMHQVEELTMDRMHCGTPSLTSFALFDGLFRLCRPKLITQQNQTPYPCDFIFKMFLRHGINHECSDRSLCMYGLRHLEEVRGQIIDEDVDTWRLITLDTWDALKDQNKIRFQLMWRDDGSLPHHTWFKKFGNFLKELWRKFVSVSIFPHKLFFIMSRATLKVCGHMRWLISR</sequence>
<dbReference type="Pfam" id="PF24758">
    <property type="entry name" value="LRR_At5g56370"/>
    <property type="match status" value="1"/>
</dbReference>
<dbReference type="InterPro" id="IPR050232">
    <property type="entry name" value="FBL13/AtMIF1-like"/>
</dbReference>
<dbReference type="PANTHER" id="PTHR31900">
    <property type="entry name" value="F-BOX/RNI SUPERFAMILY PROTEIN-RELATED"/>
    <property type="match status" value="1"/>
</dbReference>
<dbReference type="OrthoDB" id="911245at2759"/>
<evidence type="ECO:0000259" key="1">
    <source>
        <dbReference type="Pfam" id="PF24758"/>
    </source>
</evidence>
<dbReference type="InterPro" id="IPR055411">
    <property type="entry name" value="LRR_FXL15/At3g58940/PEG3-like"/>
</dbReference>
<accession>A0A9N7RAZ5</accession>
<keyword evidence="3" id="KW-1185">Reference proteome</keyword>
<dbReference type="SUPFAM" id="SSF52047">
    <property type="entry name" value="RNI-like"/>
    <property type="match status" value="1"/>
</dbReference>
<feature type="domain" description="F-box/LRR-repeat protein 15/At3g58940/PEG3-like LRR" evidence="1">
    <location>
        <begin position="8"/>
        <end position="86"/>
    </location>
</feature>
<dbReference type="EMBL" id="CACSLK010021934">
    <property type="protein sequence ID" value="CAA0822001.1"/>
    <property type="molecule type" value="Genomic_DNA"/>
</dbReference>
<evidence type="ECO:0000313" key="3">
    <source>
        <dbReference type="Proteomes" id="UP001153555"/>
    </source>
</evidence>
<reference evidence="2" key="1">
    <citation type="submission" date="2019-12" db="EMBL/GenBank/DDBJ databases">
        <authorList>
            <person name="Scholes J."/>
        </authorList>
    </citation>
    <scope>NUCLEOTIDE SEQUENCE</scope>
</reference>
<dbReference type="PANTHER" id="PTHR31900:SF34">
    <property type="entry name" value="EMB|CAB62440.1-RELATED"/>
    <property type="match status" value="1"/>
</dbReference>
<name>A0A9N7RAZ5_STRHE</name>
<gene>
    <name evidence="2" type="ORF">SHERM_19616</name>
</gene>